<accession>A0ABT2W7X0</accession>
<dbReference type="RefSeq" id="WP_263003803.1">
    <property type="nucleotide sequence ID" value="NZ_JAOTEM010000003.1"/>
</dbReference>
<feature type="transmembrane region" description="Helical" evidence="1">
    <location>
        <begin position="131"/>
        <end position="153"/>
    </location>
</feature>
<feature type="transmembrane region" description="Helical" evidence="1">
    <location>
        <begin position="12"/>
        <end position="30"/>
    </location>
</feature>
<proteinExistence type="predicted"/>
<name>A0ABT2W7X0_9FLAO</name>
<feature type="transmembrane region" description="Helical" evidence="1">
    <location>
        <begin position="159"/>
        <end position="182"/>
    </location>
</feature>
<gene>
    <name evidence="2" type="ORF">NZ698_13885</name>
</gene>
<feature type="transmembrane region" description="Helical" evidence="1">
    <location>
        <begin position="93"/>
        <end position="111"/>
    </location>
</feature>
<keyword evidence="1" id="KW-1133">Transmembrane helix</keyword>
<organism evidence="2 3">
    <name type="scientific">Chryseobacterium edaphi</name>
    <dbReference type="NCBI Taxonomy" id="2976532"/>
    <lineage>
        <taxon>Bacteria</taxon>
        <taxon>Pseudomonadati</taxon>
        <taxon>Bacteroidota</taxon>
        <taxon>Flavobacteriia</taxon>
        <taxon>Flavobacteriales</taxon>
        <taxon>Weeksellaceae</taxon>
        <taxon>Chryseobacterium group</taxon>
        <taxon>Chryseobacterium</taxon>
    </lineage>
</organism>
<comment type="caution">
    <text evidence="2">The sequence shown here is derived from an EMBL/GenBank/DDBJ whole genome shotgun (WGS) entry which is preliminary data.</text>
</comment>
<keyword evidence="3" id="KW-1185">Reference proteome</keyword>
<keyword evidence="1" id="KW-0812">Transmembrane</keyword>
<protein>
    <submittedName>
        <fullName evidence="2">DUF2975 domain-containing protein</fullName>
    </submittedName>
</protein>
<sequence>MKLLGQKSVSTILSYLFLVLFIIFLFHFIYQSLGFGIGYYNWTTSHHLFSETFYVNDEIDYASYEKGKYVFFRFKYPFSDQQMLTGFFTLNRFIFHTFQSIFFCLFFFYGYKTFGDLSQKELFNETIIKHLKTFTIINVLYAPLYFLIWIFIFRTGLEGGMLMTSFTFLFLGIILHFITVFFKRGFQLQSENDLTI</sequence>
<evidence type="ECO:0000313" key="2">
    <source>
        <dbReference type="EMBL" id="MCU7618286.1"/>
    </source>
</evidence>
<reference evidence="3" key="1">
    <citation type="submission" date="2023-07" db="EMBL/GenBank/DDBJ databases">
        <title>Chryseobacterium sp. strain PBS4-4 Genome sequencing and assembly.</title>
        <authorList>
            <person name="Jung Y."/>
        </authorList>
    </citation>
    <scope>NUCLEOTIDE SEQUENCE [LARGE SCALE GENOMIC DNA]</scope>
    <source>
        <strain evidence="3">PBS4-4</strain>
    </source>
</reference>
<dbReference type="EMBL" id="JAOTEM010000003">
    <property type="protein sequence ID" value="MCU7618286.1"/>
    <property type="molecule type" value="Genomic_DNA"/>
</dbReference>
<evidence type="ECO:0000313" key="3">
    <source>
        <dbReference type="Proteomes" id="UP001208649"/>
    </source>
</evidence>
<evidence type="ECO:0000256" key="1">
    <source>
        <dbReference type="SAM" id="Phobius"/>
    </source>
</evidence>
<dbReference type="Proteomes" id="UP001208649">
    <property type="component" value="Unassembled WGS sequence"/>
</dbReference>
<keyword evidence="1" id="KW-0472">Membrane</keyword>